<keyword evidence="1" id="KW-1133">Transmembrane helix</keyword>
<evidence type="ECO:0008006" key="4">
    <source>
        <dbReference type="Google" id="ProtNLM"/>
    </source>
</evidence>
<organism evidence="2">
    <name type="scientific">Solanum lycopersicum</name>
    <name type="common">Tomato</name>
    <name type="synonym">Lycopersicon esculentum</name>
    <dbReference type="NCBI Taxonomy" id="4081"/>
    <lineage>
        <taxon>Eukaryota</taxon>
        <taxon>Viridiplantae</taxon>
        <taxon>Streptophyta</taxon>
        <taxon>Embryophyta</taxon>
        <taxon>Tracheophyta</taxon>
        <taxon>Spermatophyta</taxon>
        <taxon>Magnoliopsida</taxon>
        <taxon>eudicotyledons</taxon>
        <taxon>Gunneridae</taxon>
        <taxon>Pentapetalae</taxon>
        <taxon>asterids</taxon>
        <taxon>lamiids</taxon>
        <taxon>Solanales</taxon>
        <taxon>Solanaceae</taxon>
        <taxon>Solanoideae</taxon>
        <taxon>Solaneae</taxon>
        <taxon>Solanum</taxon>
        <taxon>Solanum subgen. Lycopersicon</taxon>
    </lineage>
</organism>
<dbReference type="PANTHER" id="PTHR34947">
    <property type="entry name" value="TRANSMEMBRANE PROTEIN"/>
    <property type="match status" value="1"/>
</dbReference>
<dbReference type="InParanoid" id="A0A3Q7I792"/>
<evidence type="ECO:0000313" key="2">
    <source>
        <dbReference type="EnsemblPlants" id="Solyc07g045530.2.1.1"/>
    </source>
</evidence>
<protein>
    <recommendedName>
        <fullName evidence="4">Transmembrane protein</fullName>
    </recommendedName>
</protein>
<accession>A0A3Q7I792</accession>
<dbReference type="Gramene" id="Solyc07g045530.2.1">
    <property type="protein sequence ID" value="Solyc07g045530.2.1.1"/>
    <property type="gene ID" value="Solyc07g045530.2"/>
</dbReference>
<name>A0A3Q7I792_SOLLC</name>
<dbReference type="STRING" id="4081.A0A3Q7I792"/>
<keyword evidence="1" id="KW-0812">Transmembrane</keyword>
<dbReference type="PANTHER" id="PTHR34947:SF2">
    <property type="entry name" value="TRANSMEMBRANE PROTEIN"/>
    <property type="match status" value="1"/>
</dbReference>
<dbReference type="PaxDb" id="4081-Solyc07g045530.1.1"/>
<sequence length="209" mass="24947">MENMSLNSQFYFLKNAMRILLPLSVFSLMFSQYYLIFPSLFNSFNEFSSNFSIQLFTYSSERNYIFLLCNGILVFIIKNSGLISTTNISDNHHHHYPKESKIQETNIESLEKVVEIEKQEKEEEIETMNIQDDLVSVETIDENEVYQESEDSKLFLQNNQLDYHSVRCVEVIEEFEEVEEFEEEETLEELHKKCDDFIKRIKKEINRKN</sequence>
<reference evidence="2" key="2">
    <citation type="submission" date="2019-01" db="UniProtKB">
        <authorList>
            <consortium name="EnsemblPlants"/>
        </authorList>
    </citation>
    <scope>IDENTIFICATION</scope>
    <source>
        <strain evidence="2">cv. Heinz 1706</strain>
    </source>
</reference>
<proteinExistence type="predicted"/>
<evidence type="ECO:0000256" key="1">
    <source>
        <dbReference type="SAM" id="Phobius"/>
    </source>
</evidence>
<dbReference type="EnsemblPlants" id="Solyc07g045530.2.1">
    <property type="protein sequence ID" value="Solyc07g045530.2.1.1"/>
    <property type="gene ID" value="Solyc07g045530.2"/>
</dbReference>
<reference evidence="2" key="1">
    <citation type="journal article" date="2012" name="Nature">
        <title>The tomato genome sequence provides insights into fleshy fruit evolution.</title>
        <authorList>
            <consortium name="Tomato Genome Consortium"/>
        </authorList>
    </citation>
    <scope>NUCLEOTIDE SEQUENCE [LARGE SCALE GENOMIC DNA]</scope>
    <source>
        <strain evidence="2">cv. Heinz 1706</strain>
    </source>
</reference>
<feature type="transmembrane region" description="Helical" evidence="1">
    <location>
        <begin position="64"/>
        <end position="83"/>
    </location>
</feature>
<keyword evidence="1" id="KW-0472">Membrane</keyword>
<dbReference type="AlphaFoldDB" id="A0A3Q7I792"/>
<keyword evidence="3" id="KW-1185">Reference proteome</keyword>
<dbReference type="Proteomes" id="UP000004994">
    <property type="component" value="Chromosome 7"/>
</dbReference>
<dbReference type="OMA" id="HHYPKES"/>
<feature type="transmembrane region" description="Helical" evidence="1">
    <location>
        <begin position="20"/>
        <end position="44"/>
    </location>
</feature>
<evidence type="ECO:0000313" key="3">
    <source>
        <dbReference type="Proteomes" id="UP000004994"/>
    </source>
</evidence>